<sequence>MPCVPTPLDKVLWHLIPLGDVPNTLASITTLHKIVSILEESWPIKATLEYCGRCLFSTKVSTIVRTMTIPQNIMDFSFRDASSNQTIRASLEQEWIIPKKVLGIIKELLLLVGLKFSRNDSAS</sequence>
<gene>
    <name evidence="1" type="ORF">PIB30_051472</name>
</gene>
<organism evidence="1 2">
    <name type="scientific">Stylosanthes scabra</name>
    <dbReference type="NCBI Taxonomy" id="79078"/>
    <lineage>
        <taxon>Eukaryota</taxon>
        <taxon>Viridiplantae</taxon>
        <taxon>Streptophyta</taxon>
        <taxon>Embryophyta</taxon>
        <taxon>Tracheophyta</taxon>
        <taxon>Spermatophyta</taxon>
        <taxon>Magnoliopsida</taxon>
        <taxon>eudicotyledons</taxon>
        <taxon>Gunneridae</taxon>
        <taxon>Pentapetalae</taxon>
        <taxon>rosids</taxon>
        <taxon>fabids</taxon>
        <taxon>Fabales</taxon>
        <taxon>Fabaceae</taxon>
        <taxon>Papilionoideae</taxon>
        <taxon>50 kb inversion clade</taxon>
        <taxon>dalbergioids sensu lato</taxon>
        <taxon>Dalbergieae</taxon>
        <taxon>Pterocarpus clade</taxon>
        <taxon>Stylosanthes</taxon>
    </lineage>
</organism>
<reference evidence="1 2" key="1">
    <citation type="journal article" date="2023" name="Plants (Basel)">
        <title>Bridging the Gap: Combining Genomics and Transcriptomics Approaches to Understand Stylosanthes scabra, an Orphan Legume from the Brazilian Caatinga.</title>
        <authorList>
            <person name="Ferreira-Neto J.R.C."/>
            <person name="da Silva M.D."/>
            <person name="Binneck E."/>
            <person name="de Melo N.F."/>
            <person name="da Silva R.H."/>
            <person name="de Melo A.L.T.M."/>
            <person name="Pandolfi V."/>
            <person name="Bustamante F.O."/>
            <person name="Brasileiro-Vidal A.C."/>
            <person name="Benko-Iseppon A.M."/>
        </authorList>
    </citation>
    <scope>NUCLEOTIDE SEQUENCE [LARGE SCALE GENOMIC DNA]</scope>
    <source>
        <tissue evidence="1">Leaves</tissue>
    </source>
</reference>
<dbReference type="Proteomes" id="UP001341840">
    <property type="component" value="Unassembled WGS sequence"/>
</dbReference>
<evidence type="ECO:0000313" key="1">
    <source>
        <dbReference type="EMBL" id="MED6172590.1"/>
    </source>
</evidence>
<comment type="caution">
    <text evidence="1">The sequence shown here is derived from an EMBL/GenBank/DDBJ whole genome shotgun (WGS) entry which is preliminary data.</text>
</comment>
<evidence type="ECO:0000313" key="2">
    <source>
        <dbReference type="Proteomes" id="UP001341840"/>
    </source>
</evidence>
<protein>
    <submittedName>
        <fullName evidence="1">Uncharacterized protein</fullName>
    </submittedName>
</protein>
<name>A0ABU6VG11_9FABA</name>
<dbReference type="EMBL" id="JASCZI010151399">
    <property type="protein sequence ID" value="MED6172590.1"/>
    <property type="molecule type" value="Genomic_DNA"/>
</dbReference>
<proteinExistence type="predicted"/>
<accession>A0ABU6VG11</accession>
<keyword evidence="2" id="KW-1185">Reference proteome</keyword>